<gene>
    <name evidence="1" type="ORF">S03H2_34006</name>
</gene>
<dbReference type="InterPro" id="IPR013783">
    <property type="entry name" value="Ig-like_fold"/>
</dbReference>
<reference evidence="1" key="1">
    <citation type="journal article" date="2014" name="Front. Microbiol.">
        <title>High frequency of phylogenetically diverse reductive dehalogenase-homologous genes in deep subseafloor sedimentary metagenomes.</title>
        <authorList>
            <person name="Kawai M."/>
            <person name="Futagami T."/>
            <person name="Toyoda A."/>
            <person name="Takaki Y."/>
            <person name="Nishi S."/>
            <person name="Hori S."/>
            <person name="Arai W."/>
            <person name="Tsubouchi T."/>
            <person name="Morono Y."/>
            <person name="Uchiyama I."/>
            <person name="Ito T."/>
            <person name="Fujiyama A."/>
            <person name="Inagaki F."/>
            <person name="Takami H."/>
        </authorList>
    </citation>
    <scope>NUCLEOTIDE SEQUENCE</scope>
    <source>
        <strain evidence="1">Expedition CK06-06</strain>
    </source>
</reference>
<feature type="non-terminal residue" evidence="1">
    <location>
        <position position="1"/>
    </location>
</feature>
<dbReference type="Gene3D" id="2.60.40.10">
    <property type="entry name" value="Immunoglobulins"/>
    <property type="match status" value="1"/>
</dbReference>
<dbReference type="EMBL" id="BARU01020735">
    <property type="protein sequence ID" value="GAH52414.1"/>
    <property type="molecule type" value="Genomic_DNA"/>
</dbReference>
<comment type="caution">
    <text evidence="1">The sequence shown here is derived from an EMBL/GenBank/DDBJ whole genome shotgun (WGS) entry which is preliminary data.</text>
</comment>
<proteinExistence type="predicted"/>
<name>X1HF00_9ZZZZ</name>
<feature type="non-terminal residue" evidence="1">
    <location>
        <position position="284"/>
    </location>
</feature>
<organism evidence="1">
    <name type="scientific">marine sediment metagenome</name>
    <dbReference type="NCBI Taxonomy" id="412755"/>
    <lineage>
        <taxon>unclassified sequences</taxon>
        <taxon>metagenomes</taxon>
        <taxon>ecological metagenomes</taxon>
    </lineage>
</organism>
<dbReference type="NCBIfam" id="NF033506">
    <property type="entry name" value="PACE-CTERM-PROT"/>
    <property type="match status" value="1"/>
</dbReference>
<protein>
    <recommendedName>
        <fullName evidence="2">CARDB domain-containing protein</fullName>
    </recommendedName>
</protein>
<dbReference type="AlphaFoldDB" id="X1HF00"/>
<sequence length="284" mass="31559">LDQLSDQENRYRFYVTATGEMDISGTPEICTFDSKDVSIVIEKDFVILDNIQIPETVQCGADVQITADVWNIGDRNQDEVYVLVKSDALGINNEKIEIGDIDEFDNAPFNFDFQVPEDAEEKTYSIRFTVYDEDNDVYENDYDDDESVFSVFLKVEGNCVVDPGILISASLESEAKAGKEMVVGVLLTNTADITRSFTIEVSGYELWAEISELPGLLTINKDSVGEALLKFDLKRGISGEQTFLVMVYSDNKLITTQPVSVNVEPAGFLGITGLVTDNAYLWGI</sequence>
<evidence type="ECO:0000313" key="1">
    <source>
        <dbReference type="EMBL" id="GAH52414.1"/>
    </source>
</evidence>
<evidence type="ECO:0008006" key="2">
    <source>
        <dbReference type="Google" id="ProtNLM"/>
    </source>
</evidence>
<accession>X1HF00</accession>